<dbReference type="AlphaFoldDB" id="A0A645F006"/>
<dbReference type="PROSITE" id="PS50949">
    <property type="entry name" value="HTH_GNTR"/>
    <property type="match status" value="1"/>
</dbReference>
<dbReference type="InterPro" id="IPR011663">
    <property type="entry name" value="UTRA"/>
</dbReference>
<dbReference type="InterPro" id="IPR050679">
    <property type="entry name" value="Bact_HTH_transcr_reg"/>
</dbReference>
<accession>A0A645F006</accession>
<dbReference type="GO" id="GO:0003677">
    <property type="term" value="F:DNA binding"/>
    <property type="evidence" value="ECO:0007669"/>
    <property type="project" value="UniProtKB-KW"/>
</dbReference>
<reference evidence="5" key="1">
    <citation type="submission" date="2019-08" db="EMBL/GenBank/DDBJ databases">
        <authorList>
            <person name="Kucharzyk K."/>
            <person name="Murdoch R.W."/>
            <person name="Higgins S."/>
            <person name="Loffler F."/>
        </authorList>
    </citation>
    <scope>NUCLEOTIDE SEQUENCE</scope>
</reference>
<dbReference type="SMART" id="SM00345">
    <property type="entry name" value="HTH_GNTR"/>
    <property type="match status" value="1"/>
</dbReference>
<dbReference type="Pfam" id="PF00392">
    <property type="entry name" value="GntR"/>
    <property type="match status" value="1"/>
</dbReference>
<dbReference type="PANTHER" id="PTHR44846">
    <property type="entry name" value="MANNOSYL-D-GLYCERATE TRANSPORT/METABOLISM SYSTEM REPRESSOR MNGR-RELATED"/>
    <property type="match status" value="1"/>
</dbReference>
<dbReference type="InterPro" id="IPR000524">
    <property type="entry name" value="Tscrpt_reg_HTH_GntR"/>
</dbReference>
<evidence type="ECO:0000259" key="4">
    <source>
        <dbReference type="PROSITE" id="PS50949"/>
    </source>
</evidence>
<dbReference type="EMBL" id="VSSQ01052710">
    <property type="protein sequence ID" value="MPN06769.1"/>
    <property type="molecule type" value="Genomic_DNA"/>
</dbReference>
<evidence type="ECO:0000256" key="2">
    <source>
        <dbReference type="ARBA" id="ARBA00023125"/>
    </source>
</evidence>
<keyword evidence="1" id="KW-0805">Transcription regulation</keyword>
<proteinExistence type="predicted"/>
<evidence type="ECO:0000256" key="1">
    <source>
        <dbReference type="ARBA" id="ARBA00023015"/>
    </source>
</evidence>
<dbReference type="PRINTS" id="PR00035">
    <property type="entry name" value="HTHGNTR"/>
</dbReference>
<name>A0A645F006_9ZZZZ</name>
<dbReference type="Gene3D" id="1.10.10.10">
    <property type="entry name" value="Winged helix-like DNA-binding domain superfamily/Winged helix DNA-binding domain"/>
    <property type="match status" value="1"/>
</dbReference>
<dbReference type="SMART" id="SM00866">
    <property type="entry name" value="UTRA"/>
    <property type="match status" value="1"/>
</dbReference>
<dbReference type="CDD" id="cd07377">
    <property type="entry name" value="WHTH_GntR"/>
    <property type="match status" value="1"/>
</dbReference>
<protein>
    <submittedName>
        <fullName evidence="5">HTH-type transcriptional regulator GmuR</fullName>
    </submittedName>
</protein>
<dbReference type="InterPro" id="IPR036390">
    <property type="entry name" value="WH_DNA-bd_sf"/>
</dbReference>
<dbReference type="PANTHER" id="PTHR44846:SF5">
    <property type="entry name" value="HTH-TYPE TRANSCRIPTIONAL REGULATOR GMUR"/>
    <property type="match status" value="1"/>
</dbReference>
<organism evidence="5">
    <name type="scientific">bioreactor metagenome</name>
    <dbReference type="NCBI Taxonomy" id="1076179"/>
    <lineage>
        <taxon>unclassified sequences</taxon>
        <taxon>metagenomes</taxon>
        <taxon>ecological metagenomes</taxon>
    </lineage>
</organism>
<keyword evidence="2" id="KW-0238">DNA-binding</keyword>
<dbReference type="GO" id="GO:0045892">
    <property type="term" value="P:negative regulation of DNA-templated transcription"/>
    <property type="evidence" value="ECO:0007669"/>
    <property type="project" value="TreeGrafter"/>
</dbReference>
<dbReference type="SUPFAM" id="SSF64288">
    <property type="entry name" value="Chorismate lyase-like"/>
    <property type="match status" value="1"/>
</dbReference>
<dbReference type="InterPro" id="IPR036388">
    <property type="entry name" value="WH-like_DNA-bd_sf"/>
</dbReference>
<dbReference type="Pfam" id="PF07702">
    <property type="entry name" value="UTRA"/>
    <property type="match status" value="1"/>
</dbReference>
<dbReference type="InterPro" id="IPR028978">
    <property type="entry name" value="Chorismate_lyase_/UTRA_dom_sf"/>
</dbReference>
<dbReference type="GO" id="GO:0003700">
    <property type="term" value="F:DNA-binding transcription factor activity"/>
    <property type="evidence" value="ECO:0007669"/>
    <property type="project" value="InterPro"/>
</dbReference>
<feature type="domain" description="HTH gntR-type" evidence="4">
    <location>
        <begin position="13"/>
        <end position="81"/>
    </location>
</feature>
<dbReference type="Gene3D" id="3.40.1410.10">
    <property type="entry name" value="Chorismate lyase-like"/>
    <property type="match status" value="1"/>
</dbReference>
<evidence type="ECO:0000313" key="5">
    <source>
        <dbReference type="EMBL" id="MPN06769.1"/>
    </source>
</evidence>
<gene>
    <name evidence="5" type="primary">gmuR_7</name>
    <name evidence="5" type="ORF">SDC9_154026</name>
</gene>
<evidence type="ECO:0000256" key="3">
    <source>
        <dbReference type="ARBA" id="ARBA00023163"/>
    </source>
</evidence>
<dbReference type="SUPFAM" id="SSF46785">
    <property type="entry name" value="Winged helix' DNA-binding domain"/>
    <property type="match status" value="1"/>
</dbReference>
<comment type="caution">
    <text evidence="5">The sequence shown here is derived from an EMBL/GenBank/DDBJ whole genome shotgun (WGS) entry which is preliminary data.</text>
</comment>
<keyword evidence="3" id="KW-0804">Transcription</keyword>
<sequence>MCIQIIKSEVYKLYKYREIYSDIKRDILTNHYRAGTLLPTQEFFAEKYDVSRITLKKALSLLENEGLIFSKQGSGTYIRPTIENNTSELLPLDLPVGVTYSHRDQEIKSNILFFDARLPTEEEQQNLSLNKTDPVYEFKRVRLLNGQYYSFEHVVMPVAIAPITEEILQGSVYDYLGHEAKLQLVDARRIVYADQANEEVSASLKIKKNDAVLVIEQIGYDQKGRAFEFSKSYFISNQSKFVLDVHLKKL</sequence>